<dbReference type="EMBL" id="MU254870">
    <property type="protein sequence ID" value="KAG9239825.1"/>
    <property type="molecule type" value="Genomic_DNA"/>
</dbReference>
<evidence type="ECO:0000256" key="1">
    <source>
        <dbReference type="SAM" id="Phobius"/>
    </source>
</evidence>
<name>A0A9P7YV76_9HELO</name>
<keyword evidence="1" id="KW-0812">Transmembrane</keyword>
<comment type="caution">
    <text evidence="2">The sequence shown here is derived from an EMBL/GenBank/DDBJ whole genome shotgun (WGS) entry which is preliminary data.</text>
</comment>
<keyword evidence="1" id="KW-0472">Membrane</keyword>
<evidence type="ECO:0000313" key="3">
    <source>
        <dbReference type="Proteomes" id="UP000887226"/>
    </source>
</evidence>
<gene>
    <name evidence="2" type="ORF">BJ878DRAFT_546999</name>
</gene>
<reference evidence="2" key="1">
    <citation type="journal article" date="2021" name="IMA Fungus">
        <title>Genomic characterization of three marine fungi, including Emericellopsis atlantica sp. nov. with signatures of a generalist lifestyle and marine biomass degradation.</title>
        <authorList>
            <person name="Hagestad O.C."/>
            <person name="Hou L."/>
            <person name="Andersen J.H."/>
            <person name="Hansen E.H."/>
            <person name="Altermark B."/>
            <person name="Li C."/>
            <person name="Kuhnert E."/>
            <person name="Cox R.J."/>
            <person name="Crous P.W."/>
            <person name="Spatafora J.W."/>
            <person name="Lail K."/>
            <person name="Amirebrahimi M."/>
            <person name="Lipzen A."/>
            <person name="Pangilinan J."/>
            <person name="Andreopoulos W."/>
            <person name="Hayes R.D."/>
            <person name="Ng V."/>
            <person name="Grigoriev I.V."/>
            <person name="Jackson S.A."/>
            <person name="Sutton T.D.S."/>
            <person name="Dobson A.D.W."/>
            <person name="Rama T."/>
        </authorList>
    </citation>
    <scope>NUCLEOTIDE SEQUENCE</scope>
    <source>
        <strain evidence="2">TRa3180A</strain>
    </source>
</reference>
<sequence>MRRVYTAGAHQRGSASYLSSRLTIVSWGPVWAGFVLPAYHSFVSKAKARLHLICFVRASWE</sequence>
<protein>
    <submittedName>
        <fullName evidence="2">Uncharacterized protein</fullName>
    </submittedName>
</protein>
<proteinExistence type="predicted"/>
<feature type="transmembrane region" description="Helical" evidence="1">
    <location>
        <begin position="24"/>
        <end position="43"/>
    </location>
</feature>
<keyword evidence="3" id="KW-1185">Reference proteome</keyword>
<keyword evidence="1" id="KW-1133">Transmembrane helix</keyword>
<evidence type="ECO:0000313" key="2">
    <source>
        <dbReference type="EMBL" id="KAG9239825.1"/>
    </source>
</evidence>
<organism evidence="2 3">
    <name type="scientific">Calycina marina</name>
    <dbReference type="NCBI Taxonomy" id="1763456"/>
    <lineage>
        <taxon>Eukaryota</taxon>
        <taxon>Fungi</taxon>
        <taxon>Dikarya</taxon>
        <taxon>Ascomycota</taxon>
        <taxon>Pezizomycotina</taxon>
        <taxon>Leotiomycetes</taxon>
        <taxon>Helotiales</taxon>
        <taxon>Pezizellaceae</taxon>
        <taxon>Calycina</taxon>
    </lineage>
</organism>
<accession>A0A9P7YV76</accession>
<dbReference type="Proteomes" id="UP000887226">
    <property type="component" value="Unassembled WGS sequence"/>
</dbReference>
<dbReference type="AlphaFoldDB" id="A0A9P7YV76"/>